<sequence>MYKNIHIQIQNEYDKRQKEIHDEVMLRKKEVYSKIPEIEQIDNEIQLMGIKYTKMILQDSNTADSLVNELRDKIESLKSKKALLLNKFSYPSNYLEPKYNCNLCKDTGFVSNLGYTEKCSCYKQKYINCLYNQSNLKLALYENFSMFNENYYPDVVDEAKYGIRISPRENILKIKERAIEFIENIDSPDNKNLFFCGPTGVGKTFMINCIAAELINRGRTVLYQTAPSLFNTINEYKLRSFKETEYEDSTYDNIFDVELLIIDDLGTESPSAARYAELLNILNSRYDKNLQSPCKTIIATNMGVSKLHEYYDERVASRIIGSFDLFKFAGEDIRMLKRTDKAVSKNL</sequence>
<protein>
    <submittedName>
        <fullName evidence="3">DNA replication protein</fullName>
    </submittedName>
</protein>
<feature type="domain" description="AAA+ ATPase" evidence="2">
    <location>
        <begin position="189"/>
        <end position="331"/>
    </location>
</feature>
<organism evidence="3 4">
    <name type="scientific">Acetivibrio clariflavus (strain DSM 19732 / NBRC 101661 / EBR45)</name>
    <name type="common">Clostridium clariflavum</name>
    <dbReference type="NCBI Taxonomy" id="720554"/>
    <lineage>
        <taxon>Bacteria</taxon>
        <taxon>Bacillati</taxon>
        <taxon>Bacillota</taxon>
        <taxon>Clostridia</taxon>
        <taxon>Eubacteriales</taxon>
        <taxon>Oscillospiraceae</taxon>
        <taxon>Acetivibrio</taxon>
    </lineage>
</organism>
<evidence type="ECO:0000313" key="4">
    <source>
        <dbReference type="Proteomes" id="UP000005435"/>
    </source>
</evidence>
<dbReference type="AlphaFoldDB" id="G8LZF2"/>
<dbReference type="EMBL" id="CP003065">
    <property type="protein sequence ID" value="AEV66815.1"/>
    <property type="molecule type" value="Genomic_DNA"/>
</dbReference>
<evidence type="ECO:0000256" key="1">
    <source>
        <dbReference type="SAM" id="Coils"/>
    </source>
</evidence>
<dbReference type="STRING" id="720554.Clocl_0057"/>
<dbReference type="InterPro" id="IPR027417">
    <property type="entry name" value="P-loop_NTPase"/>
</dbReference>
<dbReference type="Pfam" id="PF01695">
    <property type="entry name" value="IstB_IS21"/>
    <property type="match status" value="1"/>
</dbReference>
<dbReference type="PANTHER" id="PTHR30050:SF4">
    <property type="entry name" value="ATP-BINDING PROTEIN RV3427C IN INSERTION SEQUENCE-RELATED"/>
    <property type="match status" value="1"/>
</dbReference>
<dbReference type="CDD" id="cd00009">
    <property type="entry name" value="AAA"/>
    <property type="match status" value="1"/>
</dbReference>
<dbReference type="GO" id="GO:0006260">
    <property type="term" value="P:DNA replication"/>
    <property type="evidence" value="ECO:0007669"/>
    <property type="project" value="TreeGrafter"/>
</dbReference>
<dbReference type="Proteomes" id="UP000005435">
    <property type="component" value="Chromosome"/>
</dbReference>
<name>G8LZF2_ACECE</name>
<dbReference type="SUPFAM" id="SSF52540">
    <property type="entry name" value="P-loop containing nucleoside triphosphate hydrolases"/>
    <property type="match status" value="1"/>
</dbReference>
<reference evidence="3 4" key="2">
    <citation type="journal article" date="2012" name="Stand. Genomic Sci.">
        <title>Complete Genome Sequence of Clostridium clariflavum DSM 19732.</title>
        <authorList>
            <person name="Izquierdo J.A."/>
            <person name="Goodwin L."/>
            <person name="Davenport K.W."/>
            <person name="Teshima H."/>
            <person name="Bruce D."/>
            <person name="Detter C."/>
            <person name="Tapia R."/>
            <person name="Han S."/>
            <person name="Land M."/>
            <person name="Hauser L."/>
            <person name="Jeffries C.D."/>
            <person name="Han J."/>
            <person name="Pitluck S."/>
            <person name="Nolan M."/>
            <person name="Chen A."/>
            <person name="Huntemann M."/>
            <person name="Mavromatis K."/>
            <person name="Mikhailova N."/>
            <person name="Liolios K."/>
            <person name="Woyke T."/>
            <person name="Lynd L.R."/>
        </authorList>
    </citation>
    <scope>NUCLEOTIDE SEQUENCE [LARGE SCALE GENOMIC DNA]</scope>
    <source>
        <strain evidence="4">DSM 19732 / NBRC 101661 / EBR45</strain>
    </source>
</reference>
<dbReference type="PANTHER" id="PTHR30050">
    <property type="entry name" value="CHROMOSOMAL REPLICATION INITIATOR PROTEIN DNAA"/>
    <property type="match status" value="1"/>
</dbReference>
<evidence type="ECO:0000313" key="3">
    <source>
        <dbReference type="EMBL" id="AEV66815.1"/>
    </source>
</evidence>
<proteinExistence type="predicted"/>
<dbReference type="RefSeq" id="WP_014253453.1">
    <property type="nucleotide sequence ID" value="NC_016627.1"/>
</dbReference>
<dbReference type="KEGG" id="ccl:Clocl_0057"/>
<dbReference type="SMART" id="SM00382">
    <property type="entry name" value="AAA"/>
    <property type="match status" value="1"/>
</dbReference>
<dbReference type="eggNOG" id="COG1484">
    <property type="taxonomic scope" value="Bacteria"/>
</dbReference>
<dbReference type="Gene3D" id="3.40.50.300">
    <property type="entry name" value="P-loop containing nucleotide triphosphate hydrolases"/>
    <property type="match status" value="1"/>
</dbReference>
<evidence type="ECO:0000259" key="2">
    <source>
        <dbReference type="SMART" id="SM00382"/>
    </source>
</evidence>
<dbReference type="InterPro" id="IPR003593">
    <property type="entry name" value="AAA+_ATPase"/>
</dbReference>
<dbReference type="HOGENOM" id="CLU_062999_0_0_9"/>
<dbReference type="NCBIfam" id="NF005304">
    <property type="entry name" value="PRK06835.1"/>
    <property type="match status" value="1"/>
</dbReference>
<dbReference type="InterPro" id="IPR002611">
    <property type="entry name" value="IstB_ATP-bd"/>
</dbReference>
<accession>G8LZF2</accession>
<dbReference type="OrthoDB" id="9776217at2"/>
<keyword evidence="1" id="KW-0175">Coiled coil</keyword>
<gene>
    <name evidence="3" type="ordered locus">Clocl_0057</name>
</gene>
<reference evidence="4" key="1">
    <citation type="submission" date="2011-12" db="EMBL/GenBank/DDBJ databases">
        <title>Complete sequence of Clostridium clariflavum DSM 19732.</title>
        <authorList>
            <consortium name="US DOE Joint Genome Institute"/>
            <person name="Lucas S."/>
            <person name="Han J."/>
            <person name="Lapidus A."/>
            <person name="Cheng J.-F."/>
            <person name="Goodwin L."/>
            <person name="Pitluck S."/>
            <person name="Peters L."/>
            <person name="Teshima H."/>
            <person name="Detter J.C."/>
            <person name="Han C."/>
            <person name="Tapia R."/>
            <person name="Land M."/>
            <person name="Hauser L."/>
            <person name="Kyrpides N."/>
            <person name="Ivanova N."/>
            <person name="Pagani I."/>
            <person name="Kitzmiller T."/>
            <person name="Lynd L."/>
            <person name="Izquierdo J."/>
            <person name="Woyke T."/>
        </authorList>
    </citation>
    <scope>NUCLEOTIDE SEQUENCE [LARGE SCALE GENOMIC DNA]</scope>
    <source>
        <strain evidence="4">DSM 19732 / NBRC 101661 / EBR45</strain>
    </source>
</reference>
<dbReference type="GO" id="GO:0005524">
    <property type="term" value="F:ATP binding"/>
    <property type="evidence" value="ECO:0007669"/>
    <property type="project" value="InterPro"/>
</dbReference>
<keyword evidence="4" id="KW-1185">Reference proteome</keyword>
<feature type="coiled-coil region" evidence="1">
    <location>
        <begin position="60"/>
        <end position="87"/>
    </location>
</feature>